<evidence type="ECO:0000256" key="1">
    <source>
        <dbReference type="SAM" id="MobiDB-lite"/>
    </source>
</evidence>
<keyword evidence="3" id="KW-1185">Reference proteome</keyword>
<accession>A0A484NQ23</accession>
<evidence type="ECO:0000313" key="2">
    <source>
        <dbReference type="EMBL" id="VFR02388.1"/>
    </source>
</evidence>
<reference evidence="2 3" key="1">
    <citation type="submission" date="2018-04" db="EMBL/GenBank/DDBJ databases">
        <authorList>
            <person name="Vogel A."/>
        </authorList>
    </citation>
    <scope>NUCLEOTIDE SEQUENCE [LARGE SCALE GENOMIC DNA]</scope>
</reference>
<dbReference type="Proteomes" id="UP000595140">
    <property type="component" value="Unassembled WGS sequence"/>
</dbReference>
<sequence>MRSTVYWSTHEASLCFSLNIANKQEGLSMVEKEKLGGSRPPSSQPGRRRHSRVQLTLNSTHLLVFLL</sequence>
<organism evidence="2 3">
    <name type="scientific">Cuscuta campestris</name>
    <dbReference type="NCBI Taxonomy" id="132261"/>
    <lineage>
        <taxon>Eukaryota</taxon>
        <taxon>Viridiplantae</taxon>
        <taxon>Streptophyta</taxon>
        <taxon>Embryophyta</taxon>
        <taxon>Tracheophyta</taxon>
        <taxon>Spermatophyta</taxon>
        <taxon>Magnoliopsida</taxon>
        <taxon>eudicotyledons</taxon>
        <taxon>Gunneridae</taxon>
        <taxon>Pentapetalae</taxon>
        <taxon>asterids</taxon>
        <taxon>lamiids</taxon>
        <taxon>Solanales</taxon>
        <taxon>Convolvulaceae</taxon>
        <taxon>Cuscuteae</taxon>
        <taxon>Cuscuta</taxon>
        <taxon>Cuscuta subgen. Grammica</taxon>
        <taxon>Cuscuta sect. Cleistogrammica</taxon>
    </lineage>
</organism>
<proteinExistence type="predicted"/>
<feature type="region of interest" description="Disordered" evidence="1">
    <location>
        <begin position="31"/>
        <end position="52"/>
    </location>
</feature>
<dbReference type="EMBL" id="OOIL02006805">
    <property type="protein sequence ID" value="VFR02388.1"/>
    <property type="molecule type" value="Genomic_DNA"/>
</dbReference>
<protein>
    <submittedName>
        <fullName evidence="2">Uncharacterized protein</fullName>
    </submittedName>
</protein>
<evidence type="ECO:0000313" key="3">
    <source>
        <dbReference type="Proteomes" id="UP000595140"/>
    </source>
</evidence>
<name>A0A484NQ23_9ASTE</name>
<gene>
    <name evidence="2" type="ORF">CCAM_LOCUS44163</name>
</gene>
<dbReference type="AlphaFoldDB" id="A0A484NQ23"/>